<evidence type="ECO:0000256" key="8">
    <source>
        <dbReference type="ARBA" id="ARBA00022510"/>
    </source>
</evidence>
<comment type="miscellaneous">
    <text evidence="33">HIV-1 lineages are divided in three main groups, M (for Major), O (for Outlier), and N (for New, or Non-M, Non-O). The vast majority of strains found worldwide belong to the group M. Group O seems to be endemic to and largely confined to Cameroon and neighboring countries in West Central Africa, where these viruses represent a small minority of HIV-1 strains. The group N is represented by a limited number of isolates from Cameroonian persons. The group M is further subdivided in 9 clades or subtypes (A to D, F to H, J and K).</text>
</comment>
<dbReference type="GO" id="GO:1903911">
    <property type="term" value="P:positive regulation of receptor clustering"/>
    <property type="evidence" value="ECO:0007669"/>
    <property type="project" value="UniProtKB-UniRule"/>
</dbReference>
<dbReference type="GO" id="GO:0020002">
    <property type="term" value="C:host cell plasma membrane"/>
    <property type="evidence" value="ECO:0007669"/>
    <property type="project" value="UniProtKB-SubCell"/>
</dbReference>
<keyword evidence="29 33" id="KW-0899">Viral immunoevasion</keyword>
<feature type="chain" id="PRO_5023449803" description="Envelope glycoprotein gp160" evidence="33">
    <location>
        <begin position="32"/>
        <end position="850"/>
    </location>
</feature>
<keyword evidence="28 33" id="KW-0325">Glycoprotein</keyword>
<feature type="lipid moiety-binding region" description="S-palmitoyl cysteine; by host" evidence="33">
    <location>
        <position position="758"/>
    </location>
</feature>
<dbReference type="GO" id="GO:0039654">
    <property type="term" value="P:fusion of virus membrane with host endosome membrane"/>
    <property type="evidence" value="ECO:0007669"/>
    <property type="project" value="UniProtKB-UniRule"/>
</dbReference>
<comment type="subcellular location">
    <molecule>Surface protein gp120</molecule>
    <subcellularLocation>
        <location evidence="33">Virion membrane</location>
        <topology evidence="33">Peripheral membrane protein</topology>
    </subcellularLocation>
    <subcellularLocation>
        <location evidence="33">Host cell membrane</location>
        <topology evidence="33">Peripheral membrane protein</topology>
    </subcellularLocation>
    <subcellularLocation>
        <location evidence="33">Host endosome membrane</location>
        <topology evidence="33">Single-pass type I membrane protein</topology>
    </subcellularLocation>
    <text evidence="33">The surface protein is not anchored to the viral envelope, but associates with the extravirion surface through its binding to TM. It is probably concentrated at the site of budding and incorporated into the virions possibly by contacts between the cytoplasmic tail of Env and the N-terminus of Gag.</text>
</comment>
<keyword evidence="18 33" id="KW-0946">Virion</keyword>
<keyword evidence="15 33" id="KW-0053">Apoptosis</keyword>
<comment type="subcellular location">
    <molecule>Transmembrane protein gp41</molecule>
    <subcellularLocation>
        <location evidence="33">Virion membrane</location>
        <topology evidence="33">Single-pass type I membrane protein</topology>
    </subcellularLocation>
    <subcellularLocation>
        <location evidence="33">Host cell membrane</location>
        <topology evidence="33">Single-pass type I membrane protein</topology>
    </subcellularLocation>
    <subcellularLocation>
        <location evidence="33">Host endosome membrane</location>
        <topology evidence="33">Single-pass type I membrane protein</topology>
    </subcellularLocation>
    <text evidence="33">It is probably concentrated at the site of budding and incorporated into the virions possibly by contacts between the cytoplasmic tail of Env and the N-terminus of Gag.</text>
</comment>
<keyword evidence="26 33" id="KW-0564">Palmitate</keyword>
<keyword evidence="20 33" id="KW-0261">Viral envelope protein</keyword>
<dbReference type="SUPFAM" id="SSF56502">
    <property type="entry name" value="gp120 core"/>
    <property type="match status" value="2"/>
</dbReference>
<dbReference type="GO" id="GO:0019082">
    <property type="term" value="P:viral protein processing"/>
    <property type="evidence" value="ECO:0007669"/>
    <property type="project" value="UniProtKB-UniRule"/>
</dbReference>
<comment type="domain">
    <text evidence="33">The YXXL motif is involved in determining the exact site of viral release at the surface of infected mononuclear cells and promotes endocytosis. YXXL and di-leucine endocytosis motifs interact directly or indirectly with the clathrin adapter complexes, opperate independently, and their activities are not additive.</text>
</comment>
<evidence type="ECO:0000256" key="4">
    <source>
        <dbReference type="ARBA" id="ARBA00004563"/>
    </source>
</evidence>
<dbReference type="GO" id="GO:0075512">
    <property type="term" value="P:clathrin-dependent endocytosis of virus by host cell"/>
    <property type="evidence" value="ECO:0007669"/>
    <property type="project" value="UniProtKB-UniRule"/>
</dbReference>
<evidence type="ECO:0000256" key="18">
    <source>
        <dbReference type="ARBA" id="ARBA00022844"/>
    </source>
</evidence>
<feature type="chain" id="PRO_5023449804" description="Transmembrane protein gp41" evidence="33">
    <location>
        <begin position="505"/>
        <end position="850"/>
    </location>
</feature>
<dbReference type="InterPro" id="IPR000777">
    <property type="entry name" value="HIV1_Gp120"/>
</dbReference>
<feature type="transmembrane region" description="Helical" evidence="34">
    <location>
        <begin position="505"/>
        <end position="529"/>
    </location>
</feature>
<keyword evidence="11 33" id="KW-0945">Host-virus interaction</keyword>
<comment type="PTM">
    <text evidence="33">Highly glycosylated by host. The high number of glycan on the protein is reffered to as 'glycan shield' because it contributes to hide protein sequence from adaptive immune system.</text>
</comment>
<evidence type="ECO:0000256" key="7">
    <source>
        <dbReference type="ARBA" id="ARBA00022506"/>
    </source>
</evidence>
<dbReference type="CDD" id="cd09909">
    <property type="entry name" value="HIV-1-like_HR1-HR2"/>
    <property type="match status" value="1"/>
</dbReference>
<feature type="transmembrane region" description="Helical" evidence="34">
    <location>
        <begin position="672"/>
        <end position="699"/>
    </location>
</feature>
<comment type="function">
    <text evidence="33">Transmembrane protein gp41: Acts as a class I viral fusion protein. Under the current model, the protein has at least 3 conformational states: pre-fusion native state, pre-hairpin intermediate state, and post-fusion hairpin state. During fusion of viral and target intracellular membranes, the coiled coil regions (heptad repeats) assume a trimer-of-hairpins structure, positioning the fusion peptide in close proximity to the C-terminal region of the ectodomain. The formation of this structure appears to drive apposition and subsequent fusion of viral and target cell membranes. Complete fusion occurs in host cell endosomes and is dynamin-dependent, however some lipid transfer might occur at the plasma membrane. The virus undergoes clathrin-dependent internalization long before endosomal fusion, thus minimizing the surface exposure of conserved viral epitopes during fusion and reducing the efficacy of inhibitors targeting these epitopes. Membranes fusion leads to delivery of the nucleocapsid into the cytoplasm.</text>
</comment>
<dbReference type="GO" id="GO:0005198">
    <property type="term" value="F:structural molecule activity"/>
    <property type="evidence" value="ECO:0007669"/>
    <property type="project" value="UniProtKB-UniRule"/>
</dbReference>
<comment type="caution">
    <text evidence="33 34">Lacks conserved residue(s) required for the propagation of feature annotation.</text>
</comment>
<dbReference type="GO" id="GO:0019031">
    <property type="term" value="C:viral envelope"/>
    <property type="evidence" value="ECO:0007669"/>
    <property type="project" value="UniProtKB-KW"/>
</dbReference>
<dbReference type="GO" id="GO:1903908">
    <property type="term" value="P:positive regulation of plasma membrane raft polarization"/>
    <property type="evidence" value="ECO:0007669"/>
    <property type="project" value="UniProtKB-UniRule"/>
</dbReference>
<feature type="short sequence motif" description="YXXL motif; contains endocytosis signal" evidence="33">
    <location>
        <begin position="706"/>
        <end position="709"/>
    </location>
</feature>
<comment type="similarity">
    <text evidence="33">Belongs to the HIV-1 env protein family.</text>
</comment>
<dbReference type="EMBL" id="KX693111">
    <property type="protein sequence ID" value="AOK87476.1"/>
    <property type="molecule type" value="Genomic_DNA"/>
</dbReference>
<dbReference type="GO" id="GO:0019062">
    <property type="term" value="P:virion attachment to host cell"/>
    <property type="evidence" value="ECO:0007669"/>
    <property type="project" value="UniProtKB-UniRule"/>
</dbReference>
<evidence type="ECO:0000256" key="22">
    <source>
        <dbReference type="ARBA" id="ARBA00022989"/>
    </source>
</evidence>
<keyword evidence="12 33" id="KW-1162">Viral penetration into host cytoplasm</keyword>
<evidence type="ECO:0000256" key="21">
    <source>
        <dbReference type="ARBA" id="ARBA00022890"/>
    </source>
</evidence>
<feature type="short sequence motif" description="Di-leucine internalization motif" evidence="33">
    <location>
        <begin position="849"/>
        <end position="850"/>
    </location>
</feature>
<dbReference type="FunFam" id="2.170.40.20:FF:000003">
    <property type="entry name" value="Envelope glycoprotein gp160"/>
    <property type="match status" value="1"/>
</dbReference>
<evidence type="ECO:0000256" key="19">
    <source>
        <dbReference type="ARBA" id="ARBA00022870"/>
    </source>
</evidence>
<dbReference type="GO" id="GO:0044175">
    <property type="term" value="C:host cell endosome membrane"/>
    <property type="evidence" value="ECO:0007669"/>
    <property type="project" value="UniProtKB-SubCell"/>
</dbReference>
<keyword evidence="21 33" id="KW-1164">Virus endocytosis by host</keyword>
<comment type="function">
    <text evidence="33">Envelope glycoprotein gp160: Oligomerizes in the host endoplasmic reticulum into predominantly trimers. In a second time, gp160 transits in the host Golgi, where glycosylation is completed. The precursor is then proteolytically cleaved in the trans-Golgi and thereby activated by cellular furin or furin-like proteases to produce gp120 and gp41.</text>
</comment>
<keyword evidence="25 33" id="KW-0472">Membrane</keyword>
<organism evidence="38">
    <name type="scientific">Human immunodeficiency virus type 1</name>
    <name type="common">HIV-1</name>
    <dbReference type="NCBI Taxonomy" id="11676"/>
    <lineage>
        <taxon>Viruses</taxon>
        <taxon>Riboviria</taxon>
        <taxon>Pararnavirae</taxon>
        <taxon>Artverviricota</taxon>
        <taxon>Revtraviricetes</taxon>
        <taxon>Ortervirales</taxon>
        <taxon>Retroviridae</taxon>
        <taxon>Orthoretrovirinae</taxon>
        <taxon>Lentivirus</taxon>
        <taxon>Lentivirus humimdef1</taxon>
    </lineage>
</organism>
<keyword evidence="24 33" id="KW-0175">Coiled coil</keyword>
<feature type="disulfide bond" evidence="33">
    <location>
        <begin position="225"/>
        <end position="236"/>
    </location>
</feature>
<evidence type="ECO:0000256" key="10">
    <source>
        <dbReference type="ARBA" id="ARBA00022570"/>
    </source>
</evidence>
<dbReference type="GO" id="GO:0019064">
    <property type="term" value="P:fusion of virus membrane with host plasma membrane"/>
    <property type="evidence" value="ECO:0007669"/>
    <property type="project" value="UniProtKB-UniRule"/>
</dbReference>
<comment type="subcellular location">
    <subcellularLocation>
        <location evidence="3">Host cell membrane</location>
        <topology evidence="3">Peripheral membrane protein</topology>
    </subcellularLocation>
    <subcellularLocation>
        <location evidence="1">Host cell membrane</location>
        <topology evidence="1">Single-pass type I membrane protein</topology>
    </subcellularLocation>
    <subcellularLocation>
        <location evidence="2">Host endosome membrane</location>
        <topology evidence="2">Peripheral membrane protein</topology>
    </subcellularLocation>
    <subcellularLocation>
        <location evidence="5">Host endosome membrane</location>
        <topology evidence="5">Single-pass type I membrane protein</topology>
    </subcellularLocation>
    <subcellularLocation>
        <location evidence="6">Virion membrane</location>
        <topology evidence="6">Peripheral membrane protein</topology>
    </subcellularLocation>
    <subcellularLocation>
        <location evidence="4">Virion membrane</location>
        <topology evidence="4">Single-pass type I membrane protein</topology>
    </subcellularLocation>
</comment>
<dbReference type="Pfam" id="PF00517">
    <property type="entry name" value="GP41"/>
    <property type="match status" value="1"/>
</dbReference>
<evidence type="ECO:0000256" key="11">
    <source>
        <dbReference type="ARBA" id="ARBA00022581"/>
    </source>
</evidence>
<feature type="region of interest" description="Immunosuppression" evidence="33">
    <location>
        <begin position="568"/>
        <end position="586"/>
    </location>
</feature>
<keyword evidence="16 33" id="KW-0732">Signal</keyword>
<dbReference type="InterPro" id="IPR037527">
    <property type="entry name" value="Gp160"/>
</dbReference>
<dbReference type="SUPFAM" id="SSF58069">
    <property type="entry name" value="Virus ectodomain"/>
    <property type="match status" value="1"/>
</dbReference>
<dbReference type="Gene3D" id="2.170.40.20">
    <property type="entry name" value="Human immunodeficiency virus 1, Gp160, envelope glycoprotein"/>
    <property type="match status" value="2"/>
</dbReference>
<keyword evidence="19 33" id="KW-1043">Host membrane</keyword>
<keyword evidence="17 33" id="KW-1161">Viral attachment to host cell</keyword>
<dbReference type="FunFam" id="1.20.5.490:FF:000001">
    <property type="entry name" value="Envelope glycoprotein gp160"/>
    <property type="match status" value="1"/>
</dbReference>
<keyword evidence="30 33" id="KW-0449">Lipoprotein</keyword>
<keyword evidence="7 33" id="KW-1168">Fusion of virus membrane with host membrane</keyword>
<comment type="PTM">
    <text evidence="33">Palmitoylation of the transmembrane protein and of Env polyprotein (prior to its proteolytic cleavage) is essential for their association with host cell membrane lipid rafts. Palmitoylation is therefore required for envelope trafficking to classical lipid rafts, but not for viral replication.</text>
</comment>
<keyword evidence="13 33" id="KW-0165">Cleavage on pair of basic residues</keyword>
<feature type="transmembrane region" description="Helical" evidence="34">
    <location>
        <begin position="20"/>
        <end position="41"/>
    </location>
</feature>
<comment type="domain">
    <text evidence="33">The CD4-binding region is targeted by the antibody b12.</text>
</comment>
<evidence type="ECO:0000256" key="5">
    <source>
        <dbReference type="ARBA" id="ARBA00004578"/>
    </source>
</evidence>
<dbReference type="InterPro" id="IPR036377">
    <property type="entry name" value="Gp120_core_sf"/>
</dbReference>
<keyword evidence="22 33" id="KW-1133">Transmembrane helix</keyword>
<organismHost>
    <name type="scientific">Homo sapiens</name>
    <name type="common">Human</name>
    <dbReference type="NCBI Taxonomy" id="9606"/>
</organismHost>
<dbReference type="GO" id="GO:0016020">
    <property type="term" value="C:membrane"/>
    <property type="evidence" value="ECO:0007669"/>
    <property type="project" value="UniProtKB-UniRule"/>
</dbReference>
<evidence type="ECO:0000259" key="37">
    <source>
        <dbReference type="Pfam" id="PF00517"/>
    </source>
</evidence>
<keyword evidence="14 33" id="KW-0812">Transmembrane</keyword>
<feature type="region of interest" description="V5" evidence="33">
    <location>
        <begin position="454"/>
        <end position="464"/>
    </location>
</feature>
<comment type="domain">
    <text evidence="33">The membrane proximal external region (MPER) present in gp41 is a tryptophan-rich region recognized by the antibodies 2F5, Z13, and 4E10. MPER seems to play a role in fusion.</text>
</comment>
<sequence>MRVTGIRKNYQHLWRWGTMLLGMLMICSAAENLWVTVYYGVPVWKETTTTLFCASDAKAYDTEAHNIWATHACVPTDPNPQEVVLGNVTENFNMWKNNMVEQMHEDIISLWDQSLKPCVKLTPLCVTLNCTNLKNTANTSSNTSSTTEGGEIKNCSFNITTSIRTKVKDYALFYKLDVVPIDNDNTSYRLIGCNTSVITQACPKVSFEPIPIHYCTPAGFAILKCNNKTFNGTGPCTNVSTVQCTHGIRPVVSTQLLLNGSLAEEEVVIRSSNFTNNARVIIVQLNESVEINCTRPNNNTRKSIQLGLGRAWYTTGQIIGDIRQAHCNLSRTKWNNTLKQITKKLREQFGNKTIIFNQSSGGDPEIVMHSFNCGGEFFYCNTSQLFNSTWDDNSTWNETSTWNDTTITLPCRIKQIVNMWQEVGKAMYAPPIEGQIRCSSNITGLILTRDGGDNETTTETFRPGGGDMRDNWRSELYKYKVVKIEPLGVAPTKAKRRVVQREKRAVGTIGAMFLGFLGAAGSTMGAASITLTVQARQMLSGIVQQQRNLLRAIEAQQQLLQLTVWGIKQLQARVLAVERYLKDQQLLGMWGCSGKLICTTAVPWNVSWSNKSLSEIWDNMTWMEWEREIDNYTREIYTLIEESQNQQEKNELELLELDKWASLWNWFDITKWLWYIKIFIMIVGGLVGLRIVFAVLSIVNRVRQGYSPLSFQTRFPTQRGPGRPEGIEEEGGERDSDRSERLVDGFLTLFWEDLRNLCLFSYHRLRDLLLIVTRIVELLGRRGWEALRYWWNLLQYWIQELKNSAISLLNATAIAVAEGTDRVIEVAQRACRAILNIPTRIRQGLERALL</sequence>
<evidence type="ECO:0000256" key="12">
    <source>
        <dbReference type="ARBA" id="ARBA00022595"/>
    </source>
</evidence>
<evidence type="ECO:0000256" key="24">
    <source>
        <dbReference type="ARBA" id="ARBA00023054"/>
    </source>
</evidence>
<evidence type="ECO:0000256" key="27">
    <source>
        <dbReference type="ARBA" id="ARBA00023157"/>
    </source>
</evidence>
<feature type="disulfide bond" evidence="33">
    <location>
        <begin position="592"/>
        <end position="598"/>
    </location>
</feature>
<evidence type="ECO:0000256" key="34">
    <source>
        <dbReference type="RuleBase" id="RU363095"/>
    </source>
</evidence>
<dbReference type="FunFam" id="1.10.287.210:FF:000001">
    <property type="entry name" value="Envelope glycoprotein gp160"/>
    <property type="match status" value="1"/>
</dbReference>
<feature type="domain" description="Human immunodeficiency virus 1 envelope glycoprotein Gp120" evidence="36">
    <location>
        <begin position="142"/>
        <end position="504"/>
    </location>
</feature>
<feature type="disulfide bond" evidence="33">
    <location>
        <begin position="53"/>
        <end position="73"/>
    </location>
</feature>
<keyword evidence="23 33" id="KW-1039">Host endosome</keyword>
<evidence type="ECO:0000256" key="3">
    <source>
        <dbReference type="ARBA" id="ARBA00004505"/>
    </source>
</evidence>
<dbReference type="HAMAP" id="MF_04083">
    <property type="entry name" value="HIV_ENV"/>
    <property type="match status" value="1"/>
</dbReference>
<gene>
    <name evidence="33 38" type="primary">env</name>
</gene>
<evidence type="ECO:0000259" key="36">
    <source>
        <dbReference type="Pfam" id="PF00516"/>
    </source>
</evidence>
<evidence type="ECO:0000256" key="2">
    <source>
        <dbReference type="ARBA" id="ARBA00004433"/>
    </source>
</evidence>
<evidence type="ECO:0000256" key="20">
    <source>
        <dbReference type="ARBA" id="ARBA00022879"/>
    </source>
</evidence>
<keyword evidence="8 33" id="KW-1170">Fusion of virus membrane with host endosomal membrane</keyword>
<keyword evidence="10 33" id="KW-1165">Clathrin-mediated endocytosis of virus by host</keyword>
<evidence type="ECO:0000256" key="28">
    <source>
        <dbReference type="ARBA" id="ARBA00023180"/>
    </source>
</evidence>
<keyword evidence="31 33" id="KW-1160">Virus entry into host cell</keyword>
<evidence type="ECO:0000256" key="29">
    <source>
        <dbReference type="ARBA" id="ARBA00023280"/>
    </source>
</evidence>
<dbReference type="FunFam" id="2.170.40.20:FF:000001">
    <property type="entry name" value="Envelope glycoprotein gp160"/>
    <property type="match status" value="1"/>
</dbReference>
<dbReference type="Gene3D" id="1.20.5.490">
    <property type="entry name" value="Single helix bin"/>
    <property type="match status" value="1"/>
</dbReference>
<comment type="subunit">
    <text evidence="33">The mature envelope protein (Env) consists of a homotrimer of non-covalently associated gp120-gp41 heterodimers. The resulting complex protrudes from the virus surface as a spike. There seems to be as few as 10 spikes on the average virion. Surface protein gp120 interacts with host CD4, CCR5 and CXCR4. Gp120 also interacts with the C-type lectins CD209/DC-SIGN and CLEC4M/DC-SIGNR (collectively referred to as DC-SIGN(R)). Gp120 and gp41 interact with GalCer. Gp120 interacts with host ITGA4/ITGB7 complex; on CD4+ T-cells, this interaction results in rapid activation of integrin ITGAL/LFA-1, which facilitates efficient cell-to-cell spreading of HIV-1. Gp120 interacts with cell-associated heparan sulfate; this interaction increases virus infectivity on permissive cells and may be involved in infection of CD4- cells.</text>
</comment>
<proteinExistence type="inferred from homology"/>
<comment type="miscellaneous">
    <text evidence="33">Inhibitors targeting HIV-1 viral envelope proteins are used as antiretroviral drugs. Attachment of virions to the cell surface via non-specific interactions and CD4 binding can be blocked by inhibitors that include cyanovirin-N, cyclotriazadisulfonamide analogs, PRO 2000, TNX 355 and PRO 542. In addition, BMS 806 can block CD4-induced conformational changes. Env interactions with the coreceptor molecules can be targeted by CCR5 antagonists including SCH-D, maraviroc (UK 427857) and aplaviroc (GW 873140), and the CXCR4 antagonist AMD 070. Fusion of viral and cellular membranes can be inhibited by peptides such as enfuvirtide and tifuvirtide (T 1249). Resistance to inhibitors associated with mutations in Env are observed. Most of the time, single mutations confer only a modest reduction in drug susceptibility. Combination of several mutations is usually required to develop a high-level drug resistance.</text>
</comment>
<evidence type="ECO:0000256" key="31">
    <source>
        <dbReference type="ARBA" id="ARBA00023296"/>
    </source>
</evidence>
<comment type="subunit">
    <text evidence="32">The mature envelope protein (Env) consists of a homotrimer of non-covalently associated gp120-gp41 heterodimers. The resulting complex protrudes from the virus surface as a spike. There seems to be as few as 10 spikes on the average virion. Interacts with host CD4, CCR5 and CXCR4. Gp120 also interacts with the C-type lectins CD209/DC-SIGN and CLEC4M/DC-SIGNR (collectively referred to as DC-SIGN(R)). Gp120 and gp41 interact with GalCer. Gp120 interacts with host ITGA4/ITGB7 complex; on CD4+ T-cells, this interaction results in rapid activation of integrin ITGAL/LFA-1, which facilitates efficient cell-to-cell spreading of HIV-1. Gp120 interacts with cell-associated heparan sulfate; this interaction increases virus infectivity on permissive cells and may be involved in infection of CD4- cells.</text>
</comment>
<evidence type="ECO:0000256" key="1">
    <source>
        <dbReference type="ARBA" id="ARBA00004402"/>
    </source>
</evidence>
<evidence type="ECO:0000256" key="30">
    <source>
        <dbReference type="ARBA" id="ARBA00023288"/>
    </source>
</evidence>
<feature type="region of interest" description="Disordered" evidence="35">
    <location>
        <begin position="713"/>
        <end position="737"/>
    </location>
</feature>
<feature type="disulfide bond" evidence="33">
    <location>
        <begin position="215"/>
        <end position="244"/>
    </location>
</feature>
<dbReference type="Gene3D" id="1.10.287.210">
    <property type="match status" value="1"/>
</dbReference>
<feature type="topological domain" description="Cytoplasmic" evidence="33">
    <location>
        <begin position="700"/>
        <end position="850"/>
    </location>
</feature>
<dbReference type="Pfam" id="PF00516">
    <property type="entry name" value="GP120"/>
    <property type="match status" value="1"/>
</dbReference>
<comment type="PTM">
    <text evidence="33">Specific enzymatic cleavages in vivo yield mature proteins. Envelope glycoproteins are synthesized as a inactive precursor that is heavily N-glycosylated and processed likely by host cell furin in the Golgi to yield the mature SU and TM proteins. The cleavage site between SU and TM requires the minimal sequence [KR]-X-[KR]-R. About 2 of the 9 disulfide bonds of gp41 are reduced by P4HB/PDI, following binding to CD4 receptor.</text>
</comment>
<evidence type="ECO:0000256" key="9">
    <source>
        <dbReference type="ARBA" id="ARBA00022511"/>
    </source>
</evidence>
<evidence type="ECO:0000256" key="6">
    <source>
        <dbReference type="ARBA" id="ARBA00004650"/>
    </source>
</evidence>
<evidence type="ECO:0000256" key="26">
    <source>
        <dbReference type="ARBA" id="ARBA00023139"/>
    </source>
</evidence>
<feature type="lipid moiety-binding region" description="S-palmitoyl cysteine; by host" evidence="33">
    <location>
        <position position="831"/>
    </location>
</feature>
<keyword evidence="9 33" id="KW-1032">Host cell membrane</keyword>
<feature type="coiled-coil region" evidence="33">
    <location>
        <begin position="627"/>
        <end position="661"/>
    </location>
</feature>
<evidence type="ECO:0000256" key="25">
    <source>
        <dbReference type="ARBA" id="ARBA00023136"/>
    </source>
</evidence>
<dbReference type="GO" id="GO:0055036">
    <property type="term" value="C:virion membrane"/>
    <property type="evidence" value="ECO:0007669"/>
    <property type="project" value="UniProtKB-SubCell"/>
</dbReference>
<evidence type="ECO:0000256" key="35">
    <source>
        <dbReference type="SAM" id="MobiDB-lite"/>
    </source>
</evidence>
<evidence type="ECO:0000256" key="14">
    <source>
        <dbReference type="ARBA" id="ARBA00022692"/>
    </source>
</evidence>
<evidence type="ECO:0000256" key="13">
    <source>
        <dbReference type="ARBA" id="ARBA00022685"/>
    </source>
</evidence>
<feature type="site" description="Cleavage; by host furin" evidence="33">
    <location>
        <begin position="504"/>
        <end position="505"/>
    </location>
</feature>
<evidence type="ECO:0000256" key="15">
    <source>
        <dbReference type="ARBA" id="ARBA00022703"/>
    </source>
</evidence>
<name>A0A1C8Z1F7_HV1</name>
<protein>
    <recommendedName>
        <fullName evidence="33">Envelope glycoprotein gp160</fullName>
    </recommendedName>
    <alternativeName>
        <fullName evidence="33">Env polyprotein</fullName>
    </alternativeName>
    <component>
        <recommendedName>
            <fullName evidence="33">Surface protein gp120</fullName>
            <shortName evidence="33">SU</shortName>
        </recommendedName>
        <alternativeName>
            <fullName evidence="33">Glycoprotein 120</fullName>
            <shortName evidence="33">gp120</shortName>
        </alternativeName>
    </component>
    <component>
        <recommendedName>
            <fullName evidence="33">Transmembrane protein gp41</fullName>
            <shortName evidence="33">TM</shortName>
        </recommendedName>
        <alternativeName>
            <fullName evidence="33">Glycoprotein 41</fullName>
            <shortName evidence="33">gp41</shortName>
        </alternativeName>
    </component>
</protein>
<feature type="region of interest" description="MPER; binding to GalCer" evidence="33">
    <location>
        <begin position="656"/>
        <end position="677"/>
    </location>
</feature>
<keyword evidence="27 33" id="KW-1015">Disulfide bond</keyword>
<comment type="domain">
    <text evidence="33">Some of the most genetically diverse regions of the viral genome are present in Env. They are called variable regions 1 through 5 (V1 through V5). Coreceptor usage of gp120 is determined mainly by the primary structure of the third variable region (V3) in the outer domain of gp120. The sequence of V3 determines which coreceptor, CCR5 and/or CXCR4 (corresponding to R5/macrophage, X4/T cell and R5X4/T cell and macrophage tropism), is used to trigger the fusion potential of the Env complex, and hence which cells the virus can infect. Binding to CCR5 involves a region adjacent in addition to V3.</text>
</comment>
<dbReference type="GO" id="GO:0052031">
    <property type="term" value="P:symbiont-mediated perturbation of host defense response"/>
    <property type="evidence" value="ECO:0007669"/>
    <property type="project" value="UniProtKB-UniRule"/>
</dbReference>
<evidence type="ECO:0000313" key="38">
    <source>
        <dbReference type="EMBL" id="AOK87476.1"/>
    </source>
</evidence>
<feature type="region of interest" description="CD4-binding loop" evidence="33">
    <location>
        <begin position="359"/>
        <end position="369"/>
    </location>
</feature>
<reference evidence="38" key="1">
    <citation type="submission" date="2016-08" db="EMBL/GenBank/DDBJ databases">
        <title>Escape from humoral immunity is associated with treatment failure in HIV-1-infected patients receiving long-term antiretroviral therapy: implication for predicting treatment outcome and designing individual therapeutic regimen.</title>
        <authorList>
            <person name="Ouyang Y."/>
            <person name="Yin Q."/>
            <person name="Li Z."/>
            <person name="Ma L."/>
        </authorList>
    </citation>
    <scope>NUCLEOTIDE SEQUENCE</scope>
    <source>
        <strain evidence="38">2259-7</strain>
    </source>
</reference>
<evidence type="ECO:0000256" key="23">
    <source>
        <dbReference type="ARBA" id="ARBA00023046"/>
    </source>
</evidence>
<evidence type="ECO:0000256" key="16">
    <source>
        <dbReference type="ARBA" id="ARBA00022729"/>
    </source>
</evidence>
<comment type="domain">
    <text evidence="33 34">The 17 amino acids long immunosuppressive region is present in many retroviral envelope proteins. Synthetic peptides derived from this relatively conserved sequence inhibit immune function in vitro and in vivo.</text>
</comment>
<evidence type="ECO:0000256" key="17">
    <source>
        <dbReference type="ARBA" id="ARBA00022804"/>
    </source>
</evidence>
<comment type="function">
    <text evidence="33">Surface protein gp120: Attaches the virus to the host lymphoid cell by binding to the primary receptor CD4. This interaction induces a structural rearrangement creating a high affinity binding site for a chemokine coreceptor like CXCR4 and/or CCR5. Acts as a ligand for CD209/DC-SIGN and CLEC4M/DC-SIGNR, which are respectively found on dendritic cells (DCs), and on endothelial cells of liver sinusoids and lymph node sinuses. These interactions allow capture of viral particles at mucosal surfaces by these cells and subsequent transmission to permissive cells. HIV subverts the migration properties of dendritic cells to gain access to CD4+ T-cells in lymph nodes. Virus transmission to permissive T-cells occurs either in trans (without DCs infection, through viral capture and transmission), or in cis (following DCs productive infection, through the usual CD4-gp120 interaction), thereby inducing a robust infection. In trans infection, bound virions remain infectious over days and it is proposed that they are not degraded, but protected in non-lysosomal acidic organelles within the DCs close to the cell membrane thus contributing to the viral infectious potential during DCs' migration from the periphery to the lymphoid tissues. On arrival at lymphoid tissues, intact virions recycle back to DCs' cell surface allowing virus transmission to CD4+ T-cells.</text>
</comment>
<evidence type="ECO:0000256" key="32">
    <source>
        <dbReference type="ARBA" id="ARBA00062028"/>
    </source>
</evidence>
<dbReference type="InterPro" id="IPR000328">
    <property type="entry name" value="GP41-like"/>
</dbReference>
<feature type="domain" description="Retroviral envelope protein GP41-like" evidence="37">
    <location>
        <begin position="524"/>
        <end position="713"/>
    </location>
</feature>
<accession>A0A1C8Z1F7</accession>
<evidence type="ECO:0000256" key="33">
    <source>
        <dbReference type="HAMAP-Rule" id="MF_04083"/>
    </source>
</evidence>